<name>A0ABW8AMY2_9ACTN</name>
<feature type="transmembrane region" description="Helical" evidence="1">
    <location>
        <begin position="51"/>
        <end position="71"/>
    </location>
</feature>
<protein>
    <submittedName>
        <fullName evidence="2">Uncharacterized protein</fullName>
    </submittedName>
</protein>
<gene>
    <name evidence="2" type="ORF">ACIB24_11755</name>
</gene>
<keyword evidence="1" id="KW-0812">Transmembrane</keyword>
<keyword evidence="3" id="KW-1185">Reference proteome</keyword>
<accession>A0ABW8AMY2</accession>
<proteinExistence type="predicted"/>
<evidence type="ECO:0000313" key="3">
    <source>
        <dbReference type="Proteomes" id="UP001612915"/>
    </source>
</evidence>
<evidence type="ECO:0000256" key="1">
    <source>
        <dbReference type="SAM" id="Phobius"/>
    </source>
</evidence>
<keyword evidence="1" id="KW-1133">Transmembrane helix</keyword>
<feature type="transmembrane region" description="Helical" evidence="1">
    <location>
        <begin position="83"/>
        <end position="104"/>
    </location>
</feature>
<organism evidence="2 3">
    <name type="scientific">Spongisporangium articulatum</name>
    <dbReference type="NCBI Taxonomy" id="3362603"/>
    <lineage>
        <taxon>Bacteria</taxon>
        <taxon>Bacillati</taxon>
        <taxon>Actinomycetota</taxon>
        <taxon>Actinomycetes</taxon>
        <taxon>Kineosporiales</taxon>
        <taxon>Kineosporiaceae</taxon>
        <taxon>Spongisporangium</taxon>
    </lineage>
</organism>
<keyword evidence="1" id="KW-0472">Membrane</keyword>
<dbReference type="RefSeq" id="WP_398279978.1">
    <property type="nucleotide sequence ID" value="NZ_JBITLV010000003.1"/>
</dbReference>
<dbReference type="Proteomes" id="UP001612915">
    <property type="component" value="Unassembled WGS sequence"/>
</dbReference>
<evidence type="ECO:0000313" key="2">
    <source>
        <dbReference type="EMBL" id="MFI7587739.1"/>
    </source>
</evidence>
<dbReference type="EMBL" id="JBITLV010000003">
    <property type="protein sequence ID" value="MFI7587739.1"/>
    <property type="molecule type" value="Genomic_DNA"/>
</dbReference>
<sequence length="146" mass="14944">MRTAYVFTSRAIALLVLFQAAVIAFGVFDLAKTVEDDGSIDKSTAEDLVGLSLHGIGAMVLSVLVILLLIFSFFTKVPGAVRWALIVFGVTVLQWVFAIVAFSVPAIGLLHGLNAFAVAATAGIAGRVVSTGGATTPAAAEPAPAA</sequence>
<feature type="transmembrane region" description="Helical" evidence="1">
    <location>
        <begin position="12"/>
        <end position="31"/>
    </location>
</feature>
<reference evidence="2 3" key="1">
    <citation type="submission" date="2024-10" db="EMBL/GenBank/DDBJ databases">
        <title>The Natural Products Discovery Center: Release of the First 8490 Sequenced Strains for Exploring Actinobacteria Biosynthetic Diversity.</title>
        <authorList>
            <person name="Kalkreuter E."/>
            <person name="Kautsar S.A."/>
            <person name="Yang D."/>
            <person name="Bader C.D."/>
            <person name="Teijaro C.N."/>
            <person name="Fluegel L."/>
            <person name="Davis C.M."/>
            <person name="Simpson J.R."/>
            <person name="Lauterbach L."/>
            <person name="Steele A.D."/>
            <person name="Gui C."/>
            <person name="Meng S."/>
            <person name="Li G."/>
            <person name="Viehrig K."/>
            <person name="Ye F."/>
            <person name="Su P."/>
            <person name="Kiefer A.F."/>
            <person name="Nichols A."/>
            <person name="Cepeda A.J."/>
            <person name="Yan W."/>
            <person name="Fan B."/>
            <person name="Jiang Y."/>
            <person name="Adhikari A."/>
            <person name="Zheng C.-J."/>
            <person name="Schuster L."/>
            <person name="Cowan T.M."/>
            <person name="Smanski M.J."/>
            <person name="Chevrette M.G."/>
            <person name="De Carvalho L.P.S."/>
            <person name="Shen B."/>
        </authorList>
    </citation>
    <scope>NUCLEOTIDE SEQUENCE [LARGE SCALE GENOMIC DNA]</scope>
    <source>
        <strain evidence="2 3">NPDC049639</strain>
    </source>
</reference>
<comment type="caution">
    <text evidence="2">The sequence shown here is derived from an EMBL/GenBank/DDBJ whole genome shotgun (WGS) entry which is preliminary data.</text>
</comment>